<name>A0A3L7DZZ6_9GAMM</name>
<dbReference type="Proteomes" id="UP000265509">
    <property type="component" value="Unassembled WGS sequence"/>
</dbReference>
<keyword evidence="2" id="KW-1185">Reference proteome</keyword>
<dbReference type="RefSeq" id="WP_117953961.1">
    <property type="nucleotide sequence ID" value="NZ_QRAN01000008.1"/>
</dbReference>
<dbReference type="InterPro" id="IPR011009">
    <property type="entry name" value="Kinase-like_dom_sf"/>
</dbReference>
<dbReference type="SUPFAM" id="SSF56112">
    <property type="entry name" value="Protein kinase-like (PK-like)"/>
    <property type="match status" value="1"/>
</dbReference>
<sequence>MTRPLRGGDWAAGLQRELPPQSPEQWLASHCQVVKRDSHSLVALGELQQRYCYLKFYRPKSPLQRLAFRLGRGRAVQAFDSATLLAASDIAVPAPLACVRVPGGLLLVTAGMALARDLKSCWQDRESMAPLLAGAAQALAALHRGGFAHGDCKWSNLLWCDDRVYLVDLEAVELCRPGSAAQWRDLARFTVNAEDLALPAPDYQDFLARYCQLMGLDQGTALSGIAQPLERLRRRHRGKYGPRGERLV</sequence>
<reference evidence="1 2" key="1">
    <citation type="submission" date="2018-07" db="EMBL/GenBank/DDBJ databases">
        <title>Halioglobus sp. genome submission.</title>
        <authorList>
            <person name="Ye M.-Q."/>
            <person name="Du Z.-J."/>
        </authorList>
    </citation>
    <scope>NUCLEOTIDE SEQUENCE [LARGE SCALE GENOMIC DNA]</scope>
    <source>
        <strain evidence="1 2">U0301</strain>
    </source>
</reference>
<dbReference type="EMBL" id="QRAN01000008">
    <property type="protein sequence ID" value="RLQ22130.1"/>
    <property type="molecule type" value="Genomic_DNA"/>
</dbReference>
<evidence type="ECO:0000313" key="1">
    <source>
        <dbReference type="EMBL" id="RLQ22130.1"/>
    </source>
</evidence>
<protein>
    <recommendedName>
        <fullName evidence="3">Lipopolysaccharide kinase (Kdo/WaaP) family protein</fullName>
    </recommendedName>
</protein>
<proteinExistence type="predicted"/>
<comment type="caution">
    <text evidence="1">The sequence shown here is derived from an EMBL/GenBank/DDBJ whole genome shotgun (WGS) entry which is preliminary data.</text>
</comment>
<dbReference type="Pfam" id="PF06293">
    <property type="entry name" value="Kdo"/>
    <property type="match status" value="1"/>
</dbReference>
<dbReference type="OrthoDB" id="6075958at2"/>
<accession>A0A3L7DZZ6</accession>
<gene>
    <name evidence="1" type="ORF">DWB85_09350</name>
</gene>
<evidence type="ECO:0008006" key="3">
    <source>
        <dbReference type="Google" id="ProtNLM"/>
    </source>
</evidence>
<dbReference type="AlphaFoldDB" id="A0A3L7DZZ6"/>
<evidence type="ECO:0000313" key="2">
    <source>
        <dbReference type="Proteomes" id="UP000265509"/>
    </source>
</evidence>
<dbReference type="Gene3D" id="3.90.1200.10">
    <property type="match status" value="1"/>
</dbReference>
<organism evidence="1 2">
    <name type="scientific">Seongchinamella sediminis</name>
    <dbReference type="NCBI Taxonomy" id="2283635"/>
    <lineage>
        <taxon>Bacteria</taxon>
        <taxon>Pseudomonadati</taxon>
        <taxon>Pseudomonadota</taxon>
        <taxon>Gammaproteobacteria</taxon>
        <taxon>Cellvibrionales</taxon>
        <taxon>Halieaceae</taxon>
        <taxon>Seongchinamella</taxon>
    </lineage>
</organism>